<keyword evidence="4" id="KW-0072">Autophagy</keyword>
<keyword evidence="4" id="KW-0653">Protein transport</keyword>
<feature type="region of interest" description="Disordered" evidence="5">
    <location>
        <begin position="1"/>
        <end position="117"/>
    </location>
</feature>
<organism evidence="9 10">
    <name type="scientific">Imshaugia aleurites</name>
    <dbReference type="NCBI Taxonomy" id="172621"/>
    <lineage>
        <taxon>Eukaryota</taxon>
        <taxon>Fungi</taxon>
        <taxon>Dikarya</taxon>
        <taxon>Ascomycota</taxon>
        <taxon>Pezizomycotina</taxon>
        <taxon>Lecanoromycetes</taxon>
        <taxon>OSLEUM clade</taxon>
        <taxon>Lecanoromycetidae</taxon>
        <taxon>Lecanorales</taxon>
        <taxon>Lecanorineae</taxon>
        <taxon>Parmeliaceae</taxon>
        <taxon>Imshaugia</taxon>
    </lineage>
</organism>
<evidence type="ECO:0000256" key="1">
    <source>
        <dbReference type="ARBA" id="ARBA00004380"/>
    </source>
</evidence>
<dbReference type="PANTHER" id="PTHR13027">
    <property type="entry name" value="SAND PROTEIN-RELATED"/>
    <property type="match status" value="1"/>
</dbReference>
<dbReference type="GO" id="GO:0016192">
    <property type="term" value="P:vesicle-mediated transport"/>
    <property type="evidence" value="ECO:0007669"/>
    <property type="project" value="InterPro"/>
</dbReference>
<evidence type="ECO:0000256" key="5">
    <source>
        <dbReference type="SAM" id="MobiDB-lite"/>
    </source>
</evidence>
<accession>A0A8H3F1Z6</accession>
<keyword evidence="4" id="KW-0472">Membrane</keyword>
<sequence>MGHDGEESLATSEGEEELANDRRTSPPRDRDDESTIRGVKEEGAGASPKEESSTISQARSNSPETEQEYRPPLPPRPSNFGLLREGSYSPGSSLQRSKNTSRPHLQSTATTALSRTDIHTQSYQDGSRETFAASAQTTPPSKAIAAFGSIKRIKGFSGSEGGDSGSVRSYAPTLETGGDVESLLGEVLGASQESPAWRLHSTQNEAPDPFDSITYEDDETTVDFYREFDEISAVAADGENEEQLLNQWKSKRKHFLILSSAGKPIYNRHGDDNLISGYIGIIQTIISFYEGAHNQLKGFTAAGARFVVMSQGPLYLVAISKLGENDPQLRVQLEALYMQILSTLTLPNLTHMFSNRPSTDLRRPLQGTEPLLSALADTFTRGSPPTLLSALECLTIRKSHRQVINDTLLQTRCETLLYGLIVASGRLVSVVRPRKHSLHPSDLQLIFNMLFEARGVKAGGGENWIPLCLPGFNKNGYLYMYVSFISAYESIGEEEHERVNESGKPDDIAILLISANKESFYDLRKMRDALVDELEANGSMAIVRSAVRRGRPTATDIVPGTVLRHFLYKSRANVQFTMPSYEPSFTTLLARRRLLSLYHALHASVHAKNAHLKVHHCISRESISLAWVTPLFELYCVAGPQASRNALAQSANKVIQWVRKEEERVFIIGGAVSLNSLDRCTIYKKLTPPAARYSEQI</sequence>
<evidence type="ECO:0000259" key="7">
    <source>
        <dbReference type="Pfam" id="PF19037"/>
    </source>
</evidence>
<evidence type="ECO:0000313" key="10">
    <source>
        <dbReference type="Proteomes" id="UP000664534"/>
    </source>
</evidence>
<dbReference type="GO" id="GO:0032585">
    <property type="term" value="C:multivesicular body membrane"/>
    <property type="evidence" value="ECO:0007669"/>
    <property type="project" value="UniProtKB-SubCell"/>
</dbReference>
<dbReference type="InterPro" id="IPR043970">
    <property type="entry name" value="FUZ/MON1/HPS1_longin_3"/>
</dbReference>
<name>A0A8H3F1Z6_9LECA</name>
<keyword evidence="4" id="KW-0967">Endosome</keyword>
<keyword evidence="4" id="KW-0926">Vacuole</keyword>
<evidence type="ECO:0000259" key="8">
    <source>
        <dbReference type="Pfam" id="PF19038"/>
    </source>
</evidence>
<feature type="domain" description="FUZ/MON1/HPS1 first Longin" evidence="6">
    <location>
        <begin position="253"/>
        <end position="375"/>
    </location>
</feature>
<feature type="domain" description="FUZ/MON1/HPS1 second Longin" evidence="7">
    <location>
        <begin position="415"/>
        <end position="530"/>
    </location>
</feature>
<feature type="compositionally biased region" description="Basic and acidic residues" evidence="5">
    <location>
        <begin position="19"/>
        <end position="52"/>
    </location>
</feature>
<evidence type="ECO:0000256" key="4">
    <source>
        <dbReference type="RuleBase" id="RU367048"/>
    </source>
</evidence>
<comment type="similarity">
    <text evidence="4">Belongs to the MON1/SAND family.</text>
</comment>
<evidence type="ECO:0000313" key="9">
    <source>
        <dbReference type="EMBL" id="CAF9916902.1"/>
    </source>
</evidence>
<dbReference type="OrthoDB" id="272411at2759"/>
<comment type="caution">
    <text evidence="9">The sequence shown here is derived from an EMBL/GenBank/DDBJ whole genome shotgun (WGS) entry which is preliminary data.</text>
</comment>
<proteinExistence type="inferred from homology"/>
<feature type="domain" description="FUZ/MON1/HPS1 third Longin" evidence="8">
    <location>
        <begin position="563"/>
        <end position="662"/>
    </location>
</feature>
<evidence type="ECO:0000259" key="6">
    <source>
        <dbReference type="Pfam" id="PF19036"/>
    </source>
</evidence>
<dbReference type="GO" id="GO:0006623">
    <property type="term" value="P:protein targeting to vacuole"/>
    <property type="evidence" value="ECO:0007669"/>
    <property type="project" value="UniProtKB-UniRule"/>
</dbReference>
<dbReference type="GO" id="GO:0006914">
    <property type="term" value="P:autophagy"/>
    <property type="evidence" value="ECO:0007669"/>
    <property type="project" value="UniProtKB-UniRule"/>
</dbReference>
<dbReference type="EMBL" id="CAJPDT010000017">
    <property type="protein sequence ID" value="CAF9916902.1"/>
    <property type="molecule type" value="Genomic_DNA"/>
</dbReference>
<dbReference type="AlphaFoldDB" id="A0A8H3F1Z6"/>
<keyword evidence="4" id="KW-0813">Transport</keyword>
<dbReference type="GO" id="GO:0035658">
    <property type="term" value="C:Mon1-Ccz1 complex"/>
    <property type="evidence" value="ECO:0007669"/>
    <property type="project" value="TreeGrafter"/>
</dbReference>
<dbReference type="Pfam" id="PF19037">
    <property type="entry name" value="Fuz_longin_2"/>
    <property type="match status" value="1"/>
</dbReference>
<dbReference type="PRINTS" id="PR01546">
    <property type="entry name" value="YEAST73DUF"/>
</dbReference>
<feature type="compositionally biased region" description="Polar residues" evidence="5">
    <location>
        <begin position="53"/>
        <end position="64"/>
    </location>
</feature>
<dbReference type="Pfam" id="PF19036">
    <property type="entry name" value="Fuz_longin_1"/>
    <property type="match status" value="1"/>
</dbReference>
<comment type="function">
    <text evidence="3">In complex with CCZ1, is required for multiple vacuole delivery pathways including the cytoplasm to vacuole transport (Cvt), autophagy, pexophagy and endocytosis. The MON1-CCZ1 complex acts at the fusion of vesicles with the vacuole, through its regulation of the SNARE complex during the coordinated priming and docking stages of fusion, and particularly at the stage of tethering/docking.</text>
</comment>
<dbReference type="Proteomes" id="UP000664534">
    <property type="component" value="Unassembled WGS sequence"/>
</dbReference>
<evidence type="ECO:0000256" key="2">
    <source>
        <dbReference type="ARBA" id="ARBA00018132"/>
    </source>
</evidence>
<reference evidence="9" key="1">
    <citation type="submission" date="2021-03" db="EMBL/GenBank/DDBJ databases">
        <authorList>
            <person name="Tagirdzhanova G."/>
        </authorList>
    </citation>
    <scope>NUCLEOTIDE SEQUENCE</scope>
</reference>
<dbReference type="InterPro" id="IPR004353">
    <property type="entry name" value="Mon1"/>
</dbReference>
<dbReference type="InterPro" id="IPR043971">
    <property type="entry name" value="FUZ/MON1/HPS1_longin_2"/>
</dbReference>
<evidence type="ECO:0000256" key="3">
    <source>
        <dbReference type="ARBA" id="ARBA00043892"/>
    </source>
</evidence>
<dbReference type="Pfam" id="PF19038">
    <property type="entry name" value="Fuz_longin_3"/>
    <property type="match status" value="1"/>
</dbReference>
<comment type="function">
    <text evidence="4">Required for multiple vacuole delivery pathways including the cytoplasm to vacuole transport (Cvt), autophagy, pexophagy and endocytosis.</text>
</comment>
<protein>
    <recommendedName>
        <fullName evidence="2 4">Vacuolar fusion protein MON1</fullName>
    </recommendedName>
</protein>
<dbReference type="GO" id="GO:0000329">
    <property type="term" value="C:fungal-type vacuole membrane"/>
    <property type="evidence" value="ECO:0007669"/>
    <property type="project" value="TreeGrafter"/>
</dbReference>
<dbReference type="InterPro" id="IPR043972">
    <property type="entry name" value="FUZ/MON1/HPS1_longin_1"/>
</dbReference>
<keyword evidence="10" id="KW-1185">Reference proteome</keyword>
<dbReference type="PANTHER" id="PTHR13027:SF7">
    <property type="entry name" value="VACUOLAR FUSION PROTEIN MON1 HOMOLOG"/>
    <property type="match status" value="1"/>
</dbReference>
<feature type="compositionally biased region" description="Polar residues" evidence="5">
    <location>
        <begin position="89"/>
        <end position="117"/>
    </location>
</feature>
<comment type="subcellular location">
    <subcellularLocation>
        <location evidence="4">Endosome</location>
        <location evidence="4">Multivesicular body membrane</location>
        <topology evidence="4">Peripheral membrane protein</topology>
    </subcellularLocation>
    <subcellularLocation>
        <location evidence="1 4">Prevacuolar compartment membrane</location>
        <topology evidence="1 4">Peripheral membrane protein</topology>
    </subcellularLocation>
    <subcellularLocation>
        <location evidence="4">Vacuole membrane</location>
        <topology evidence="4">Peripheral membrane protein</topology>
    </subcellularLocation>
</comment>
<gene>
    <name evidence="9" type="primary">MON1</name>
    <name evidence="9" type="ORF">IMSHALPRED_003335</name>
</gene>